<comment type="caution">
    <text evidence="2">The sequence shown here is derived from an EMBL/GenBank/DDBJ whole genome shotgun (WGS) entry which is preliminary data.</text>
</comment>
<dbReference type="AlphaFoldDB" id="A0A7W9H9P8"/>
<keyword evidence="3" id="KW-1185">Reference proteome</keyword>
<feature type="compositionally biased region" description="Basic and acidic residues" evidence="1">
    <location>
        <begin position="22"/>
        <end position="53"/>
    </location>
</feature>
<dbReference type="EMBL" id="JACHNE010000001">
    <property type="protein sequence ID" value="MBB5797961.1"/>
    <property type="molecule type" value="Genomic_DNA"/>
</dbReference>
<proteinExistence type="predicted"/>
<organism evidence="2 3">
    <name type="scientific">Streptomyces caelestis</name>
    <dbReference type="NCBI Taxonomy" id="36816"/>
    <lineage>
        <taxon>Bacteria</taxon>
        <taxon>Bacillati</taxon>
        <taxon>Actinomycetota</taxon>
        <taxon>Actinomycetes</taxon>
        <taxon>Kitasatosporales</taxon>
        <taxon>Streptomycetaceae</taxon>
        <taxon>Streptomyces</taxon>
    </lineage>
</organism>
<feature type="compositionally biased region" description="Pro residues" evidence="1">
    <location>
        <begin position="105"/>
        <end position="115"/>
    </location>
</feature>
<dbReference type="Pfam" id="PF14013">
    <property type="entry name" value="MT0933_antitox"/>
    <property type="match status" value="1"/>
</dbReference>
<protein>
    <recommendedName>
        <fullName evidence="4">Collagen triple helix repeat-containing protein</fullName>
    </recommendedName>
</protein>
<evidence type="ECO:0000313" key="2">
    <source>
        <dbReference type="EMBL" id="MBB5797961.1"/>
    </source>
</evidence>
<accession>A0A7W9H9P8</accession>
<name>A0A7W9H9P8_9ACTN</name>
<dbReference type="RefSeq" id="WP_184989161.1">
    <property type="nucleotide sequence ID" value="NZ_JACHNE010000001.1"/>
</dbReference>
<evidence type="ECO:0000256" key="1">
    <source>
        <dbReference type="SAM" id="MobiDB-lite"/>
    </source>
</evidence>
<gene>
    <name evidence="2" type="ORF">HDA41_005925</name>
</gene>
<reference evidence="2 3" key="1">
    <citation type="submission" date="2020-08" db="EMBL/GenBank/DDBJ databases">
        <title>Sequencing the genomes of 1000 actinobacteria strains.</title>
        <authorList>
            <person name="Klenk H.-P."/>
        </authorList>
    </citation>
    <scope>NUCLEOTIDE SEQUENCE [LARGE SCALE GENOMIC DNA]</scope>
    <source>
        <strain evidence="2 3">DSM 40084</strain>
    </source>
</reference>
<evidence type="ECO:0000313" key="3">
    <source>
        <dbReference type="Proteomes" id="UP000590647"/>
    </source>
</evidence>
<feature type="compositionally biased region" description="Basic and acidic residues" evidence="1">
    <location>
        <begin position="61"/>
        <end position="72"/>
    </location>
</feature>
<dbReference type="Proteomes" id="UP000590647">
    <property type="component" value="Unassembled WGS sequence"/>
</dbReference>
<feature type="region of interest" description="Disordered" evidence="1">
    <location>
        <begin position="1"/>
        <end position="115"/>
    </location>
</feature>
<evidence type="ECO:0008006" key="4">
    <source>
        <dbReference type="Google" id="ProtNLM"/>
    </source>
</evidence>
<dbReference type="InterPro" id="IPR028037">
    <property type="entry name" value="Antitoxin_Rv0909/MT0933"/>
</dbReference>
<sequence>MGLLDNVKARLGPAKGKVSDLAQRHEDKIQHGLDKAAQVVDKRTKGKYSDRIRSGTGKAKGAMDRLAHKDDSGPGAGGPAPSPGAGGTMPPDTGRTAPPRDAGGAPPPDAPPPIS</sequence>